<keyword evidence="2" id="KW-1185">Reference proteome</keyword>
<evidence type="ECO:0000313" key="2">
    <source>
        <dbReference type="Proteomes" id="UP001597214"/>
    </source>
</evidence>
<reference evidence="2" key="1">
    <citation type="journal article" date="2019" name="Int. J. Syst. Evol. Microbiol.">
        <title>The Global Catalogue of Microorganisms (GCM) 10K type strain sequencing project: providing services to taxonomists for standard genome sequencing and annotation.</title>
        <authorList>
            <consortium name="The Broad Institute Genomics Platform"/>
            <consortium name="The Broad Institute Genome Sequencing Center for Infectious Disease"/>
            <person name="Wu L."/>
            <person name="Ma J."/>
        </authorList>
    </citation>
    <scope>NUCLEOTIDE SEQUENCE [LARGE SCALE GENOMIC DNA]</scope>
    <source>
        <strain evidence="2">CCUG 49339</strain>
    </source>
</reference>
<sequence>MVVFYSHKINRKGLKYRAIIKITTDYSLVTVSYDLGLYDSEDEATRAIVMAKQKHAEDITDSNQEKSNLHLENFIKEMVNRKN</sequence>
<evidence type="ECO:0008006" key="3">
    <source>
        <dbReference type="Google" id="ProtNLM"/>
    </source>
</evidence>
<dbReference type="RefSeq" id="WP_377930689.1">
    <property type="nucleotide sequence ID" value="NZ_JBHUEM010000055.1"/>
</dbReference>
<dbReference type="EMBL" id="JBHUEM010000055">
    <property type="protein sequence ID" value="MFD1739449.1"/>
    <property type="molecule type" value="Genomic_DNA"/>
</dbReference>
<accession>A0ABW4LXB8</accession>
<name>A0ABW4LXB8_9BACI</name>
<proteinExistence type="predicted"/>
<organism evidence="1 2">
    <name type="scientific">Bacillus salitolerans</name>
    <dbReference type="NCBI Taxonomy" id="1437434"/>
    <lineage>
        <taxon>Bacteria</taxon>
        <taxon>Bacillati</taxon>
        <taxon>Bacillota</taxon>
        <taxon>Bacilli</taxon>
        <taxon>Bacillales</taxon>
        <taxon>Bacillaceae</taxon>
        <taxon>Bacillus</taxon>
    </lineage>
</organism>
<comment type="caution">
    <text evidence="1">The sequence shown here is derived from an EMBL/GenBank/DDBJ whole genome shotgun (WGS) entry which is preliminary data.</text>
</comment>
<gene>
    <name evidence="1" type="ORF">ACFSCX_23490</name>
</gene>
<protein>
    <recommendedName>
        <fullName evidence="3">Integrase</fullName>
    </recommendedName>
</protein>
<evidence type="ECO:0000313" key="1">
    <source>
        <dbReference type="EMBL" id="MFD1739449.1"/>
    </source>
</evidence>
<dbReference type="Proteomes" id="UP001597214">
    <property type="component" value="Unassembled WGS sequence"/>
</dbReference>